<sequence length="78" mass="8929">MPNCLRSVRNSGTSELDHMAHRVFILVFSSNLNDEQCSVLKCVEDPYKALVSRWKRISSENLASETCGQLSQKQYNKH</sequence>
<reference evidence="1" key="1">
    <citation type="submission" date="2020-11" db="EMBL/GenBank/DDBJ databases">
        <authorList>
            <person name="Tran Van P."/>
        </authorList>
    </citation>
    <scope>NUCLEOTIDE SEQUENCE</scope>
</reference>
<accession>A0A7R9PCY2</accession>
<protein>
    <submittedName>
        <fullName evidence="1">(California timema) hypothetical protein</fullName>
    </submittedName>
</protein>
<organism evidence="1">
    <name type="scientific">Timema californicum</name>
    <name type="common">California timema</name>
    <name type="synonym">Walking stick</name>
    <dbReference type="NCBI Taxonomy" id="61474"/>
    <lineage>
        <taxon>Eukaryota</taxon>
        <taxon>Metazoa</taxon>
        <taxon>Ecdysozoa</taxon>
        <taxon>Arthropoda</taxon>
        <taxon>Hexapoda</taxon>
        <taxon>Insecta</taxon>
        <taxon>Pterygota</taxon>
        <taxon>Neoptera</taxon>
        <taxon>Polyneoptera</taxon>
        <taxon>Phasmatodea</taxon>
        <taxon>Timematodea</taxon>
        <taxon>Timematoidea</taxon>
        <taxon>Timematidae</taxon>
        <taxon>Timema</taxon>
    </lineage>
</organism>
<dbReference type="EMBL" id="OE187450">
    <property type="protein sequence ID" value="CAD7578369.1"/>
    <property type="molecule type" value="Genomic_DNA"/>
</dbReference>
<gene>
    <name evidence="1" type="ORF">TCMB3V08_LOCUS10910</name>
</gene>
<proteinExistence type="predicted"/>
<name>A0A7R9PCY2_TIMCA</name>
<dbReference type="AlphaFoldDB" id="A0A7R9PCY2"/>
<evidence type="ECO:0000313" key="1">
    <source>
        <dbReference type="EMBL" id="CAD7578369.1"/>
    </source>
</evidence>